<proteinExistence type="predicted"/>
<accession>A0A0E9TCP2</accession>
<dbReference type="AlphaFoldDB" id="A0A0E9TCP2"/>
<reference evidence="1" key="1">
    <citation type="submission" date="2014-11" db="EMBL/GenBank/DDBJ databases">
        <authorList>
            <person name="Amaro Gonzalez C."/>
        </authorList>
    </citation>
    <scope>NUCLEOTIDE SEQUENCE</scope>
</reference>
<organism evidence="1">
    <name type="scientific">Anguilla anguilla</name>
    <name type="common">European freshwater eel</name>
    <name type="synonym">Muraena anguilla</name>
    <dbReference type="NCBI Taxonomy" id="7936"/>
    <lineage>
        <taxon>Eukaryota</taxon>
        <taxon>Metazoa</taxon>
        <taxon>Chordata</taxon>
        <taxon>Craniata</taxon>
        <taxon>Vertebrata</taxon>
        <taxon>Euteleostomi</taxon>
        <taxon>Actinopterygii</taxon>
        <taxon>Neopterygii</taxon>
        <taxon>Teleostei</taxon>
        <taxon>Anguilliformes</taxon>
        <taxon>Anguillidae</taxon>
        <taxon>Anguilla</taxon>
    </lineage>
</organism>
<sequence length="22" mass="2520">MAAPLLLCLFHMSSCSVIKWRL</sequence>
<protein>
    <submittedName>
        <fullName evidence="1">Uncharacterized protein</fullName>
    </submittedName>
</protein>
<dbReference type="EMBL" id="GBXM01057902">
    <property type="protein sequence ID" value="JAH50675.1"/>
    <property type="molecule type" value="Transcribed_RNA"/>
</dbReference>
<evidence type="ECO:0000313" key="1">
    <source>
        <dbReference type="EMBL" id="JAH50675.1"/>
    </source>
</evidence>
<reference evidence="1" key="2">
    <citation type="journal article" date="2015" name="Fish Shellfish Immunol.">
        <title>Early steps in the European eel (Anguilla anguilla)-Vibrio vulnificus interaction in the gills: Role of the RtxA13 toxin.</title>
        <authorList>
            <person name="Callol A."/>
            <person name="Pajuelo D."/>
            <person name="Ebbesson L."/>
            <person name="Teles M."/>
            <person name="MacKenzie S."/>
            <person name="Amaro C."/>
        </authorList>
    </citation>
    <scope>NUCLEOTIDE SEQUENCE</scope>
</reference>
<name>A0A0E9TCP2_ANGAN</name>